<dbReference type="Gene3D" id="3.30.160.60">
    <property type="entry name" value="Classic Zinc Finger"/>
    <property type="match status" value="6"/>
</dbReference>
<sequence length="802" mass="93497">SSTTWMTRKNELNMKDVLQSDFSNVLSIPVQETFMARNTGINVDNSEQTGLPVESLDPALSLILTNRWTPRPKNKTVQCSKCGKWYSRITEEWTISQDELDFGQLFPPNTSTDLFDLDQQMFVNTMQAAKSSGSVPNLPLRTRRTDHKTVRCSKCGKWYSSNGNLMRHIKYECGKEPQFQCPHCPLRTRHKSSLLSHMYCKHPSVKVESRSHGDFFKCPRCGNSYTYRKNMLRHMNLECGKEPKFQCPFCPKKAKHKAHIIRHIKTQHSANIAHLDLTFNCPDCGKSYWYKKTMSRHLRLECGKEPQFHCPNCPYRAKQKNHLATDDGDELRNCSLEEKGYEVSLVNNFITYSQCICELCGKHCELWKGLNVYSTDKERKYRCTYKNKKFMILKVPGAFKCPGCGKSYWYKKTMLRHLRLECGKEPQFHCPYCPHRAKQKNHLVKHIASRHKDAVQELTRNTLYSKRRNIIRRKYMKIFWNLLVYPIFYFTLPSHLVLMLNKILMVCISLKYSLFSLSFAAILYSFLIFIFHCPCIAYQFLLLNLLSDVTVDSFPQEENFLPPEFWTANNPQPYKGYNMCDRRNEEIFTCVQCGKSYHHKKNLGHGHGDPFVGQDGFYREDDSCVFISDTSTNSVIGYNISNWSSNENVLSFNNTLCTKSKPTGEGIFSCPQCNKVYTWKANLSRHLRLECDFSSFDFETEYSVSKPGYLDNDWIQDYNDSHLQQFQPQQNMQQIGVTEPTYVCSNCNKVYSNRGNLRRHISIECGKLPCQKCPYCAFVTKYKGTVQEHIRRRHKDLPNINT</sequence>
<evidence type="ECO:0000313" key="8">
    <source>
        <dbReference type="EMBL" id="KAJ9596796.1"/>
    </source>
</evidence>
<proteinExistence type="predicted"/>
<evidence type="ECO:0000313" key="9">
    <source>
        <dbReference type="Proteomes" id="UP001233999"/>
    </source>
</evidence>
<dbReference type="AlphaFoldDB" id="A0AAD8AD21"/>
<dbReference type="GO" id="GO:0008270">
    <property type="term" value="F:zinc ion binding"/>
    <property type="evidence" value="ECO:0007669"/>
    <property type="project" value="UniProtKB-KW"/>
</dbReference>
<keyword evidence="1" id="KW-0479">Metal-binding</keyword>
<keyword evidence="4" id="KW-0862">Zinc</keyword>
<dbReference type="Pfam" id="PF00096">
    <property type="entry name" value="zf-C2H2"/>
    <property type="match status" value="3"/>
</dbReference>
<feature type="domain" description="C2H2-type" evidence="7">
    <location>
        <begin position="668"/>
        <end position="689"/>
    </location>
</feature>
<dbReference type="PANTHER" id="PTHR24379:SF121">
    <property type="entry name" value="C2H2-TYPE DOMAIN-CONTAINING PROTEIN"/>
    <property type="match status" value="1"/>
</dbReference>
<feature type="domain" description="C2H2-type" evidence="7">
    <location>
        <begin position="742"/>
        <end position="769"/>
    </location>
</feature>
<feature type="transmembrane region" description="Helical" evidence="6">
    <location>
        <begin position="512"/>
        <end position="531"/>
    </location>
</feature>
<keyword evidence="9" id="KW-1185">Reference proteome</keyword>
<keyword evidence="3 5" id="KW-0863">Zinc-finger</keyword>
<comment type="caution">
    <text evidence="8">The sequence shown here is derived from an EMBL/GenBank/DDBJ whole genome shotgun (WGS) entry which is preliminary data.</text>
</comment>
<dbReference type="PANTHER" id="PTHR24379">
    <property type="entry name" value="KRAB AND ZINC FINGER DOMAIN-CONTAINING"/>
    <property type="match status" value="1"/>
</dbReference>
<reference evidence="8" key="2">
    <citation type="submission" date="2023-05" db="EMBL/GenBank/DDBJ databases">
        <authorList>
            <person name="Fouks B."/>
        </authorList>
    </citation>
    <scope>NUCLEOTIDE SEQUENCE</scope>
    <source>
        <strain evidence="8">Stay&amp;Tobe</strain>
        <tissue evidence="8">Testes</tissue>
    </source>
</reference>
<feature type="non-terminal residue" evidence="8">
    <location>
        <position position="1"/>
    </location>
</feature>
<dbReference type="SMART" id="SM00355">
    <property type="entry name" value="ZnF_C2H2"/>
    <property type="match status" value="10"/>
</dbReference>
<evidence type="ECO:0000256" key="6">
    <source>
        <dbReference type="SAM" id="Phobius"/>
    </source>
</evidence>
<evidence type="ECO:0000259" key="7">
    <source>
        <dbReference type="PROSITE" id="PS50157"/>
    </source>
</evidence>
<keyword evidence="6" id="KW-0812">Transmembrane</keyword>
<organism evidence="8 9">
    <name type="scientific">Diploptera punctata</name>
    <name type="common">Pacific beetle cockroach</name>
    <dbReference type="NCBI Taxonomy" id="6984"/>
    <lineage>
        <taxon>Eukaryota</taxon>
        <taxon>Metazoa</taxon>
        <taxon>Ecdysozoa</taxon>
        <taxon>Arthropoda</taxon>
        <taxon>Hexapoda</taxon>
        <taxon>Insecta</taxon>
        <taxon>Pterygota</taxon>
        <taxon>Neoptera</taxon>
        <taxon>Polyneoptera</taxon>
        <taxon>Dictyoptera</taxon>
        <taxon>Blattodea</taxon>
        <taxon>Blaberoidea</taxon>
        <taxon>Blaberidae</taxon>
        <taxon>Diplopterinae</taxon>
        <taxon>Diploptera</taxon>
    </lineage>
</organism>
<dbReference type="Proteomes" id="UP001233999">
    <property type="component" value="Unassembled WGS sequence"/>
</dbReference>
<dbReference type="InterPro" id="IPR013087">
    <property type="entry name" value="Znf_C2H2_type"/>
</dbReference>
<reference evidence="8" key="1">
    <citation type="journal article" date="2023" name="IScience">
        <title>Live-bearing cockroach genome reveals convergent evolutionary mechanisms linked to viviparity in insects and beyond.</title>
        <authorList>
            <person name="Fouks B."/>
            <person name="Harrison M.C."/>
            <person name="Mikhailova A.A."/>
            <person name="Marchal E."/>
            <person name="English S."/>
            <person name="Carruthers M."/>
            <person name="Jennings E.C."/>
            <person name="Chiamaka E.L."/>
            <person name="Frigard R.A."/>
            <person name="Pippel M."/>
            <person name="Attardo G.M."/>
            <person name="Benoit J.B."/>
            <person name="Bornberg-Bauer E."/>
            <person name="Tobe S.S."/>
        </authorList>
    </citation>
    <scope>NUCLEOTIDE SEQUENCE</scope>
    <source>
        <strain evidence="8">Stay&amp;Tobe</strain>
    </source>
</reference>
<keyword evidence="6" id="KW-1133">Transmembrane helix</keyword>
<name>A0AAD8AD21_DIPPU</name>
<feature type="non-terminal residue" evidence="8">
    <location>
        <position position="802"/>
    </location>
</feature>
<evidence type="ECO:0000256" key="3">
    <source>
        <dbReference type="ARBA" id="ARBA00022771"/>
    </source>
</evidence>
<feature type="domain" description="C2H2-type" evidence="7">
    <location>
        <begin position="279"/>
        <end position="306"/>
    </location>
</feature>
<feature type="domain" description="C2H2-type" evidence="7">
    <location>
        <begin position="150"/>
        <end position="177"/>
    </location>
</feature>
<dbReference type="InterPro" id="IPR036236">
    <property type="entry name" value="Znf_C2H2_sf"/>
</dbReference>
<keyword evidence="2" id="KW-0677">Repeat</keyword>
<evidence type="ECO:0000256" key="1">
    <source>
        <dbReference type="ARBA" id="ARBA00022723"/>
    </source>
</evidence>
<accession>A0AAD8AD21</accession>
<gene>
    <name evidence="8" type="ORF">L9F63_012177</name>
</gene>
<keyword evidence="6" id="KW-0472">Membrane</keyword>
<dbReference type="PROSITE" id="PS50157">
    <property type="entry name" value="ZINC_FINGER_C2H2_2"/>
    <property type="match status" value="7"/>
</dbReference>
<dbReference type="EMBL" id="JASPKZ010001960">
    <property type="protein sequence ID" value="KAJ9596796.1"/>
    <property type="molecule type" value="Genomic_DNA"/>
</dbReference>
<protein>
    <recommendedName>
        <fullName evidence="7">C2H2-type domain-containing protein</fullName>
    </recommendedName>
</protein>
<feature type="domain" description="C2H2-type" evidence="7">
    <location>
        <begin position="245"/>
        <end position="273"/>
    </location>
</feature>
<feature type="domain" description="C2H2-type" evidence="7">
    <location>
        <begin position="399"/>
        <end position="426"/>
    </location>
</feature>
<dbReference type="SUPFAM" id="SSF57667">
    <property type="entry name" value="beta-beta-alpha zinc fingers"/>
    <property type="match status" value="6"/>
</dbReference>
<evidence type="ECO:0000256" key="2">
    <source>
        <dbReference type="ARBA" id="ARBA00022737"/>
    </source>
</evidence>
<feature type="domain" description="C2H2-type" evidence="7">
    <location>
        <begin position="216"/>
        <end position="243"/>
    </location>
</feature>
<evidence type="ECO:0000256" key="4">
    <source>
        <dbReference type="ARBA" id="ARBA00022833"/>
    </source>
</evidence>
<feature type="transmembrane region" description="Helical" evidence="6">
    <location>
        <begin position="478"/>
        <end position="500"/>
    </location>
</feature>
<evidence type="ECO:0000256" key="5">
    <source>
        <dbReference type="PROSITE-ProRule" id="PRU00042"/>
    </source>
</evidence>